<evidence type="ECO:0000256" key="7">
    <source>
        <dbReference type="SAM" id="Phobius"/>
    </source>
</evidence>
<dbReference type="GO" id="GO:0015297">
    <property type="term" value="F:antiporter activity"/>
    <property type="evidence" value="ECO:0007669"/>
    <property type="project" value="InterPro"/>
</dbReference>
<feature type="transmembrane region" description="Helical" evidence="7">
    <location>
        <begin position="66"/>
        <end position="84"/>
    </location>
</feature>
<feature type="transmembrane region" description="Helical" evidence="7">
    <location>
        <begin position="336"/>
        <end position="356"/>
    </location>
</feature>
<dbReference type="PANTHER" id="PTHR11206">
    <property type="entry name" value="MULTIDRUG RESISTANCE PROTEIN"/>
    <property type="match status" value="1"/>
</dbReference>
<dbReference type="Pfam" id="PF04180">
    <property type="entry name" value="LTV"/>
    <property type="match status" value="1"/>
</dbReference>
<feature type="compositionally biased region" description="Low complexity" evidence="6">
    <location>
        <begin position="775"/>
        <end position="788"/>
    </location>
</feature>
<keyword evidence="4 7" id="KW-1133">Transmembrane helix</keyword>
<reference evidence="8" key="1">
    <citation type="submission" date="2021-06" db="EMBL/GenBank/DDBJ databases">
        <title>Candida auris outbreak in lebanese hospital.</title>
        <authorList>
            <person name="Finianos M."/>
        </authorList>
    </citation>
    <scope>NUCLEOTIDE SEQUENCE</scope>
    <source>
        <strain evidence="8">CA7LBN</strain>
    </source>
</reference>
<evidence type="ECO:0000256" key="1">
    <source>
        <dbReference type="ARBA" id="ARBA00004141"/>
    </source>
</evidence>
<dbReference type="GO" id="GO:1990961">
    <property type="term" value="P:xenobiotic detoxification by transmembrane export across the plasma membrane"/>
    <property type="evidence" value="ECO:0007669"/>
    <property type="project" value="InterPro"/>
</dbReference>
<feature type="transmembrane region" description="Helical" evidence="7">
    <location>
        <begin position="214"/>
        <end position="236"/>
    </location>
</feature>
<organism evidence="8">
    <name type="scientific">Candidozyma auris</name>
    <name type="common">Yeast</name>
    <name type="synonym">Candida auris</name>
    <dbReference type="NCBI Taxonomy" id="498019"/>
    <lineage>
        <taxon>Eukaryota</taxon>
        <taxon>Fungi</taxon>
        <taxon>Dikarya</taxon>
        <taxon>Ascomycota</taxon>
        <taxon>Saccharomycotina</taxon>
        <taxon>Pichiomycetes</taxon>
        <taxon>Metschnikowiaceae</taxon>
        <taxon>Candidozyma</taxon>
    </lineage>
</organism>
<evidence type="ECO:0000256" key="4">
    <source>
        <dbReference type="ARBA" id="ARBA00022989"/>
    </source>
</evidence>
<evidence type="ECO:0000256" key="6">
    <source>
        <dbReference type="SAM" id="MobiDB-lite"/>
    </source>
</evidence>
<dbReference type="GO" id="GO:0016020">
    <property type="term" value="C:membrane"/>
    <property type="evidence" value="ECO:0007669"/>
    <property type="project" value="UniProtKB-SubCell"/>
</dbReference>
<feature type="transmembrane region" description="Helical" evidence="7">
    <location>
        <begin position="105"/>
        <end position="132"/>
    </location>
</feature>
<feature type="transmembrane region" description="Helical" evidence="7">
    <location>
        <begin position="179"/>
        <end position="202"/>
    </location>
</feature>
<evidence type="ECO:0000256" key="3">
    <source>
        <dbReference type="ARBA" id="ARBA00022692"/>
    </source>
</evidence>
<feature type="compositionally biased region" description="Acidic residues" evidence="6">
    <location>
        <begin position="652"/>
        <end position="704"/>
    </location>
</feature>
<accession>A0A8F2W419</accession>
<feature type="region of interest" description="Disordered" evidence="6">
    <location>
        <begin position="652"/>
        <end position="712"/>
    </location>
</feature>
<dbReference type="CDD" id="cd13132">
    <property type="entry name" value="MATE_eukaryotic"/>
    <property type="match status" value="1"/>
</dbReference>
<dbReference type="Proteomes" id="UP000825438">
    <property type="component" value="Chromosome VI"/>
</dbReference>
<evidence type="ECO:0000313" key="8">
    <source>
        <dbReference type="EMBL" id="QWW25368.1"/>
    </source>
</evidence>
<dbReference type="Pfam" id="PF01554">
    <property type="entry name" value="MatE"/>
    <property type="match status" value="2"/>
</dbReference>
<sequence length="903" mass="100509">MEVLLEPETSDRSYGALDAVPEKSSKKKEVIFIANSSGPLIVTFILQFLLQTITIFACGRLGAEELAIASLALCTFNITGLALYQGLSTCLDSFCSQAYGAGRPLMVGLYFQRCTLIMAVITVFPLIPMWWYCGSLLRLLVPSENLAAQCQYLLRILTVGAPGFLLFENGKRFFQAQHIFNAGTYALAVSVPIHLLLNWLLVWHPRTGMGLTGAAIALSLSFWITAALMFLYAVFINGRQCWGGLDLRKAMVNWRPMLKLALPGVIMVEAEYLAFEVMTILAASFGTTALAAQSIGANVGALFFQVPFAVSVAFSTRIGHYVGVPDIPSARLVSKLSLLSGIFMGILNFAVLFLGRTALARIYSDDPDVVNTASKLLQIAAINQICDCLNIVAAGILRGQGRQKIGSYMNLFSYYCIALPMAYVFAFLMRLEVYGLWLGLVCGVAVLSLGERFDKKNAQTFSVVHRSHEDALYFDNDASKHVLVPAAQRSKGGHSGTLSSLKARKAGKQTYSTKELEETLGKDAVTAIRANEGLAAQYGIFFDDSKYDYMQHLKPIGGAGDSVFIEAKKPKEEGKKSIESLIKDVLPSEKSRKVTYDDEENIPQELRKFNPNMDPRLREVLEALEDEAYIAEAEGGEVEDADFLDLLQSGEVNEEDEFYDDYDGEDGDDWDLDNYQDDFDEEDYDSEQFEELENPYNEGEEPEEEDKRAAAAVSNAWERDFMRFQKEMRNTVNDWDSDDDFEEEEEGDVVGELPQFNNATSGKKKSKNKLRKKMGTMTDTSSFSMSSSALHRTEGLTLLDDRFEQLSRKFEEEDPYMREQEAFDMKKERPDLENLLDDFLDNYELDRGGRKLVKKDHKLEAIKAAADSVSKGKLAAKRKKEKGNNSAGSALDKLGGSFGNMKI</sequence>
<dbReference type="InterPro" id="IPR045069">
    <property type="entry name" value="MATE_euk"/>
</dbReference>
<feature type="transmembrane region" description="Helical" evidence="7">
    <location>
        <begin position="434"/>
        <end position="450"/>
    </location>
</feature>
<keyword evidence="5 7" id="KW-0472">Membrane</keyword>
<feature type="compositionally biased region" description="Basic residues" evidence="6">
    <location>
        <begin position="762"/>
        <end position="774"/>
    </location>
</feature>
<feature type="region of interest" description="Disordered" evidence="6">
    <location>
        <begin position="873"/>
        <end position="903"/>
    </location>
</feature>
<name>A0A8F2W419_CANAR</name>
<feature type="transmembrane region" description="Helical" evidence="7">
    <location>
        <begin position="409"/>
        <end position="428"/>
    </location>
</feature>
<feature type="region of interest" description="Disordered" evidence="6">
    <location>
        <begin position="733"/>
        <end position="790"/>
    </location>
</feature>
<feature type="compositionally biased region" description="Acidic residues" evidence="6">
    <location>
        <begin position="735"/>
        <end position="749"/>
    </location>
</feature>
<feature type="transmembrane region" description="Helical" evidence="7">
    <location>
        <begin position="30"/>
        <end position="54"/>
    </location>
</feature>
<dbReference type="InterPro" id="IPR002528">
    <property type="entry name" value="MATE_fam"/>
</dbReference>
<dbReference type="GO" id="GO:0042910">
    <property type="term" value="F:xenobiotic transmembrane transporter activity"/>
    <property type="evidence" value="ECO:0007669"/>
    <property type="project" value="InterPro"/>
</dbReference>
<dbReference type="NCBIfam" id="TIGR00797">
    <property type="entry name" value="matE"/>
    <property type="match status" value="1"/>
</dbReference>
<dbReference type="GO" id="GO:0042274">
    <property type="term" value="P:ribosomal small subunit biogenesis"/>
    <property type="evidence" value="ECO:0007669"/>
    <property type="project" value="InterPro"/>
</dbReference>
<protein>
    <submittedName>
        <fullName evidence="8">Uncharacterized protein</fullName>
    </submittedName>
</protein>
<comment type="similarity">
    <text evidence="2">Belongs to the multi antimicrobial extrusion (MATE) (TC 2.A.66.1) family.</text>
</comment>
<feature type="transmembrane region" description="Helical" evidence="7">
    <location>
        <begin position="295"/>
        <end position="315"/>
    </location>
</feature>
<proteinExistence type="inferred from homology"/>
<keyword evidence="3 7" id="KW-0812">Transmembrane</keyword>
<dbReference type="EMBL" id="CP076754">
    <property type="protein sequence ID" value="QWW25368.1"/>
    <property type="molecule type" value="Genomic_DNA"/>
</dbReference>
<comment type="subcellular location">
    <subcellularLocation>
        <location evidence="1">Membrane</location>
        <topology evidence="1">Multi-pass membrane protein</topology>
    </subcellularLocation>
</comment>
<dbReference type="AlphaFoldDB" id="A0A8F2W419"/>
<evidence type="ECO:0000256" key="2">
    <source>
        <dbReference type="ARBA" id="ARBA00010199"/>
    </source>
</evidence>
<evidence type="ECO:0000256" key="5">
    <source>
        <dbReference type="ARBA" id="ARBA00023136"/>
    </source>
</evidence>
<gene>
    <name evidence="8" type="ORF">CA7LBN_004255</name>
</gene>
<dbReference type="InterPro" id="IPR007307">
    <property type="entry name" value="Ltv1"/>
</dbReference>